<dbReference type="RefSeq" id="WP_202854612.1">
    <property type="nucleotide sequence ID" value="NZ_JAEUGD010000004.1"/>
</dbReference>
<reference evidence="2" key="1">
    <citation type="submission" date="2021-01" db="EMBL/GenBank/DDBJ databases">
        <title>Fulvivirga kasyanovii gen. nov., sp nov., a novel member of the phylum Bacteroidetes isolated from seawater in a mussel farm.</title>
        <authorList>
            <person name="Zhao L.-H."/>
            <person name="Wang Z.-J."/>
        </authorList>
    </citation>
    <scope>NUCLEOTIDE SEQUENCE</scope>
    <source>
        <strain evidence="2">29W222</strain>
    </source>
</reference>
<sequence length="260" mass="30345">MIKTHHLITGIILFFSIQACTERVICPAYQSAFIHDKEVLDRHFSYFGEDSMPKVMEASKDKFLIIEPMSYRKKLRSLQTIPMRDVYPQEDDSLEFQDDFYLAEREGYDSTAVISIDTVAATAADSTYMISLKKEKFNIDQELYLWYLRKYLIYPDVALAKQQAAEASGQKVKTEKKKKGLFRRLFKKKKNKSDSTNFDVETSATELNQDEPKKKKGFFSFLKKDKDKKKARKEEEEDEEEQPSLDPPSNEEEDDGEDDF</sequence>
<name>A0A937KAX0_9BACT</name>
<protein>
    <recommendedName>
        <fullName evidence="4">Lipoprotein</fullName>
    </recommendedName>
</protein>
<evidence type="ECO:0000313" key="2">
    <source>
        <dbReference type="EMBL" id="MBL6445069.1"/>
    </source>
</evidence>
<accession>A0A937KAX0</accession>
<keyword evidence="3" id="KW-1185">Reference proteome</keyword>
<evidence type="ECO:0000313" key="3">
    <source>
        <dbReference type="Proteomes" id="UP000614216"/>
    </source>
</evidence>
<evidence type="ECO:0000256" key="1">
    <source>
        <dbReference type="SAM" id="MobiDB-lite"/>
    </source>
</evidence>
<dbReference type="Proteomes" id="UP000614216">
    <property type="component" value="Unassembled WGS sequence"/>
</dbReference>
<evidence type="ECO:0008006" key="4">
    <source>
        <dbReference type="Google" id="ProtNLM"/>
    </source>
</evidence>
<organism evidence="2 3">
    <name type="scientific">Fulvivirga marina</name>
    <dbReference type="NCBI Taxonomy" id="2494733"/>
    <lineage>
        <taxon>Bacteria</taxon>
        <taxon>Pseudomonadati</taxon>
        <taxon>Bacteroidota</taxon>
        <taxon>Cytophagia</taxon>
        <taxon>Cytophagales</taxon>
        <taxon>Fulvivirgaceae</taxon>
        <taxon>Fulvivirga</taxon>
    </lineage>
</organism>
<proteinExistence type="predicted"/>
<dbReference type="AlphaFoldDB" id="A0A937KAX0"/>
<dbReference type="EMBL" id="JAEUGD010000004">
    <property type="protein sequence ID" value="MBL6445069.1"/>
    <property type="molecule type" value="Genomic_DNA"/>
</dbReference>
<gene>
    <name evidence="2" type="ORF">JMN32_02040</name>
</gene>
<dbReference type="PROSITE" id="PS51257">
    <property type="entry name" value="PROKAR_LIPOPROTEIN"/>
    <property type="match status" value="1"/>
</dbReference>
<feature type="compositionally biased region" description="Acidic residues" evidence="1">
    <location>
        <begin position="235"/>
        <end position="260"/>
    </location>
</feature>
<comment type="caution">
    <text evidence="2">The sequence shown here is derived from an EMBL/GenBank/DDBJ whole genome shotgun (WGS) entry which is preliminary data.</text>
</comment>
<feature type="region of interest" description="Disordered" evidence="1">
    <location>
        <begin position="225"/>
        <end position="260"/>
    </location>
</feature>